<dbReference type="PRINTS" id="PR00081">
    <property type="entry name" value="GDHRDH"/>
</dbReference>
<dbReference type="SUPFAM" id="SSF51735">
    <property type="entry name" value="NAD(P)-binding Rossmann-fold domains"/>
    <property type="match status" value="1"/>
</dbReference>
<evidence type="ECO:0000256" key="1">
    <source>
        <dbReference type="ARBA" id="ARBA00006484"/>
    </source>
</evidence>
<dbReference type="SMART" id="SM00822">
    <property type="entry name" value="PKS_KR"/>
    <property type="match status" value="1"/>
</dbReference>
<evidence type="ECO:0000313" key="4">
    <source>
        <dbReference type="EMBL" id="GLX70372.1"/>
    </source>
</evidence>
<dbReference type="PROSITE" id="PS00061">
    <property type="entry name" value="ADH_SHORT"/>
    <property type="match status" value="1"/>
</dbReference>
<evidence type="ECO:0000259" key="3">
    <source>
        <dbReference type="SMART" id="SM00822"/>
    </source>
</evidence>
<dbReference type="InterPro" id="IPR057326">
    <property type="entry name" value="KR_dom"/>
</dbReference>
<dbReference type="PRINTS" id="PR00080">
    <property type="entry name" value="SDRFAMILY"/>
</dbReference>
<feature type="domain" description="Ketoreductase" evidence="3">
    <location>
        <begin position="8"/>
        <end position="184"/>
    </location>
</feature>
<sequence>MMGKLNGKVALITGGNSGIGLATAKRFVQEGAKVVITGRNQASLTDAVNELGAENVVAVQADATDPAGAEHAARTAIERYGRLDIVFANAGIAGNTPLGGTKPEDFEQILKINVSGVFYTVQAAAPHLQAGASIILVGSVLATTGGIGRAAYAASKGAVSSMARVFATELSPRGIRVNTVVPGATKTPIWGASGPEQTAQLEAALSRSIPLGRLGDPEEIANAVLFLASDESSFVQAAELQVDGGADGAPFAAPIYR</sequence>
<accession>A0ABQ6GMZ3</accession>
<keyword evidence="2" id="KW-0560">Oxidoreductase</keyword>
<evidence type="ECO:0000256" key="2">
    <source>
        <dbReference type="ARBA" id="ARBA00023002"/>
    </source>
</evidence>
<dbReference type="NCBIfam" id="NF005559">
    <property type="entry name" value="PRK07231.1"/>
    <property type="match status" value="1"/>
</dbReference>
<protein>
    <submittedName>
        <fullName evidence="4">Oxidoreductase</fullName>
    </submittedName>
</protein>
<dbReference type="EMBL" id="BSSQ01000018">
    <property type="protein sequence ID" value="GLX70372.1"/>
    <property type="molecule type" value="Genomic_DNA"/>
</dbReference>
<keyword evidence="5" id="KW-1185">Reference proteome</keyword>
<dbReference type="Gene3D" id="3.40.50.720">
    <property type="entry name" value="NAD(P)-binding Rossmann-like Domain"/>
    <property type="match status" value="1"/>
</dbReference>
<evidence type="ECO:0000313" key="5">
    <source>
        <dbReference type="Proteomes" id="UP001157114"/>
    </source>
</evidence>
<dbReference type="Pfam" id="PF13561">
    <property type="entry name" value="adh_short_C2"/>
    <property type="match status" value="1"/>
</dbReference>
<organism evidence="4 5">
    <name type="scientific">Paenibacillus glycanilyticus</name>
    <dbReference type="NCBI Taxonomy" id="126569"/>
    <lineage>
        <taxon>Bacteria</taxon>
        <taxon>Bacillati</taxon>
        <taxon>Bacillota</taxon>
        <taxon>Bacilli</taxon>
        <taxon>Bacillales</taxon>
        <taxon>Paenibacillaceae</taxon>
        <taxon>Paenibacillus</taxon>
    </lineage>
</organism>
<reference evidence="4 5" key="1">
    <citation type="submission" date="2023-03" db="EMBL/GenBank/DDBJ databases">
        <title>Draft genome sequence of the bacteria which degrade cell wall of Tricholomamatutake.</title>
        <authorList>
            <person name="Konishi Y."/>
            <person name="Fukuta Y."/>
            <person name="Shirasaka N."/>
        </authorList>
    </citation>
    <scope>NUCLEOTIDE SEQUENCE [LARGE SCALE GENOMIC DNA]</scope>
    <source>
        <strain evidence="5">mu1</strain>
    </source>
</reference>
<proteinExistence type="inferred from homology"/>
<comment type="caution">
    <text evidence="4">The sequence shown here is derived from an EMBL/GenBank/DDBJ whole genome shotgun (WGS) entry which is preliminary data.</text>
</comment>
<dbReference type="InterPro" id="IPR036291">
    <property type="entry name" value="NAD(P)-bd_dom_sf"/>
</dbReference>
<dbReference type="Proteomes" id="UP001157114">
    <property type="component" value="Unassembled WGS sequence"/>
</dbReference>
<dbReference type="PANTHER" id="PTHR43669:SF3">
    <property type="entry name" value="ALCOHOL DEHYDROGENASE, PUTATIVE (AFU_ORTHOLOGUE AFUA_3G03445)-RELATED"/>
    <property type="match status" value="1"/>
</dbReference>
<dbReference type="CDD" id="cd05233">
    <property type="entry name" value="SDR_c"/>
    <property type="match status" value="1"/>
</dbReference>
<comment type="similarity">
    <text evidence="1">Belongs to the short-chain dehydrogenases/reductases (SDR) family.</text>
</comment>
<dbReference type="InterPro" id="IPR002347">
    <property type="entry name" value="SDR_fam"/>
</dbReference>
<gene>
    <name evidence="4" type="ORF">MU1_47180</name>
</gene>
<dbReference type="PANTHER" id="PTHR43669">
    <property type="entry name" value="5-KETO-D-GLUCONATE 5-REDUCTASE"/>
    <property type="match status" value="1"/>
</dbReference>
<dbReference type="InterPro" id="IPR020904">
    <property type="entry name" value="Sc_DH/Rdtase_CS"/>
</dbReference>
<name>A0ABQ6GMZ3_9BACL</name>